<dbReference type="PROSITE" id="PS00428">
    <property type="entry name" value="FTSW_RODA_SPOVE"/>
    <property type="match status" value="1"/>
</dbReference>
<comment type="subcellular location">
    <subcellularLocation>
        <location evidence="1">Cell membrane</location>
        <topology evidence="1">Multi-pass membrane protein</topology>
    </subcellularLocation>
</comment>
<dbReference type="Pfam" id="PF01098">
    <property type="entry name" value="FTSW_RODA_SPOVE"/>
    <property type="match status" value="1"/>
</dbReference>
<evidence type="ECO:0000256" key="11">
    <source>
        <dbReference type="ARBA" id="ARBA00023136"/>
    </source>
</evidence>
<feature type="compositionally biased region" description="Polar residues" evidence="22">
    <location>
        <begin position="22"/>
        <end position="33"/>
    </location>
</feature>
<keyword evidence="7 23" id="KW-0812">Transmembrane</keyword>
<feature type="transmembrane region" description="Helical" evidence="23">
    <location>
        <begin position="104"/>
        <end position="121"/>
    </location>
</feature>
<dbReference type="GO" id="GO:0008360">
    <property type="term" value="P:regulation of cell shape"/>
    <property type="evidence" value="ECO:0007669"/>
    <property type="project" value="UniProtKB-KW"/>
</dbReference>
<keyword evidence="6" id="KW-0808">Transferase</keyword>
<sequence length="459" mass="49368">MARSISGDTAAQTRPAKLIAFPSSSAPTNSAKTDSAPPLEKTEKSSRLEDFLAEMKNQPVLSYYLLLVTTLLLFIIGLILVFSASTIAALDNNADPFLSFGKRSLIYVASLVVMFVASRLKPRFYKRLAWVFLIASWVLQTLVFLPGFHGAAAGGNTNWLVIPGTGFSIQPSEFMKLALVVFLGRMLSDPDLRRAGDKKQWFIMVGLPVLASLGLVMAGRDLGTAMVMASLILVALFVAGIPMRYFLGIVLVGAFGAAVAVMSSPNRRRRVFGFMDASTTDPTGIGYQRQHGLWSLATGGLTGVGPGASREKWSYLPEADTDYIFAILGEEFGLMGTFLVLGLFAVLCLTFIRIMQRSGSEFQTIVVGGIIGWIFSQTLINIGAVVGLLPIIGVPLPLISSGGSSLLSIMGAVGLALCFARHEPGAQAAWQARRRPLKRSLAVLSSSRPSTPKTRKKNR</sequence>
<gene>
    <name evidence="24" type="primary">ftsW</name>
    <name evidence="24" type="ORF">FYJ63_06300</name>
</gene>
<evidence type="ECO:0000313" key="25">
    <source>
        <dbReference type="Proteomes" id="UP000442535"/>
    </source>
</evidence>
<evidence type="ECO:0000256" key="14">
    <source>
        <dbReference type="ARBA" id="ARBA00032370"/>
    </source>
</evidence>
<evidence type="ECO:0000256" key="1">
    <source>
        <dbReference type="ARBA" id="ARBA00004651"/>
    </source>
</evidence>
<dbReference type="GO" id="GO:0008955">
    <property type="term" value="F:peptidoglycan glycosyltransferase activity"/>
    <property type="evidence" value="ECO:0007669"/>
    <property type="project" value="UniProtKB-EC"/>
</dbReference>
<feature type="transmembrane region" description="Helical" evidence="23">
    <location>
        <begin position="200"/>
        <end position="218"/>
    </location>
</feature>
<evidence type="ECO:0000256" key="23">
    <source>
        <dbReference type="SAM" id="Phobius"/>
    </source>
</evidence>
<feature type="transmembrane region" description="Helical" evidence="23">
    <location>
        <begin position="169"/>
        <end position="188"/>
    </location>
</feature>
<keyword evidence="10 23" id="KW-1133">Transmembrane helix</keyword>
<keyword evidence="3" id="KW-1003">Cell membrane</keyword>
<dbReference type="PANTHER" id="PTHR30474:SF2">
    <property type="entry name" value="PEPTIDOGLYCAN GLYCOSYLTRANSFERASE FTSW-RELATED"/>
    <property type="match status" value="1"/>
</dbReference>
<evidence type="ECO:0000256" key="21">
    <source>
        <dbReference type="ARBA" id="ARBA00049966"/>
    </source>
</evidence>
<feature type="transmembrane region" description="Helical" evidence="23">
    <location>
        <begin position="364"/>
        <end position="392"/>
    </location>
</feature>
<accession>A0A7K0K485</accession>
<dbReference type="AlphaFoldDB" id="A0A7K0K485"/>
<keyword evidence="4" id="KW-0132">Cell division</keyword>
<evidence type="ECO:0000256" key="5">
    <source>
        <dbReference type="ARBA" id="ARBA00022676"/>
    </source>
</evidence>
<evidence type="ECO:0000256" key="15">
    <source>
        <dbReference type="ARBA" id="ARBA00033270"/>
    </source>
</evidence>
<keyword evidence="12" id="KW-0131">Cell cycle</keyword>
<feature type="transmembrane region" description="Helical" evidence="23">
    <location>
        <begin position="63"/>
        <end position="84"/>
    </location>
</feature>
<comment type="caution">
    <text evidence="24">The sequence shown here is derived from an EMBL/GenBank/DDBJ whole genome shotgun (WGS) entry which is preliminary data.</text>
</comment>
<dbReference type="Proteomes" id="UP000442535">
    <property type="component" value="Unassembled WGS sequence"/>
</dbReference>
<evidence type="ECO:0000256" key="3">
    <source>
        <dbReference type="ARBA" id="ARBA00022475"/>
    </source>
</evidence>
<feature type="transmembrane region" description="Helical" evidence="23">
    <location>
        <begin position="246"/>
        <end position="265"/>
    </location>
</feature>
<dbReference type="GO" id="GO:0071555">
    <property type="term" value="P:cell wall organization"/>
    <property type="evidence" value="ECO:0007669"/>
    <property type="project" value="UniProtKB-KW"/>
</dbReference>
<dbReference type="InterPro" id="IPR018365">
    <property type="entry name" value="Cell_cycle_FtsW-rel_CS"/>
</dbReference>
<dbReference type="GO" id="GO:0015648">
    <property type="term" value="F:lipid-linked peptidoglycan transporter activity"/>
    <property type="evidence" value="ECO:0007669"/>
    <property type="project" value="TreeGrafter"/>
</dbReference>
<proteinExistence type="inferred from homology"/>
<dbReference type="RefSeq" id="WP_154544888.1">
    <property type="nucleotide sequence ID" value="NZ_VUMY01000009.1"/>
</dbReference>
<dbReference type="InterPro" id="IPR001182">
    <property type="entry name" value="FtsW/RodA"/>
</dbReference>
<dbReference type="PANTHER" id="PTHR30474">
    <property type="entry name" value="CELL CYCLE PROTEIN"/>
    <property type="match status" value="1"/>
</dbReference>
<evidence type="ECO:0000256" key="16">
    <source>
        <dbReference type="ARBA" id="ARBA00038053"/>
    </source>
</evidence>
<evidence type="ECO:0000256" key="6">
    <source>
        <dbReference type="ARBA" id="ARBA00022679"/>
    </source>
</evidence>
<evidence type="ECO:0000256" key="13">
    <source>
        <dbReference type="ARBA" id="ARBA00023316"/>
    </source>
</evidence>
<keyword evidence="13" id="KW-0961">Cell wall biogenesis/degradation</keyword>
<feature type="region of interest" description="Disordered" evidence="22">
    <location>
        <begin position="1"/>
        <end position="42"/>
    </location>
</feature>
<keyword evidence="5" id="KW-0328">Glycosyltransferase</keyword>
<dbReference type="GO" id="GO:0051301">
    <property type="term" value="P:cell division"/>
    <property type="evidence" value="ECO:0007669"/>
    <property type="project" value="UniProtKB-KW"/>
</dbReference>
<keyword evidence="25" id="KW-1185">Reference proteome</keyword>
<dbReference type="GO" id="GO:0005886">
    <property type="term" value="C:plasma membrane"/>
    <property type="evidence" value="ECO:0007669"/>
    <property type="project" value="UniProtKB-SubCell"/>
</dbReference>
<dbReference type="InterPro" id="IPR013437">
    <property type="entry name" value="FtsW"/>
</dbReference>
<evidence type="ECO:0000256" key="9">
    <source>
        <dbReference type="ARBA" id="ARBA00022984"/>
    </source>
</evidence>
<feature type="transmembrane region" description="Helical" evidence="23">
    <location>
        <begin position="332"/>
        <end position="352"/>
    </location>
</feature>
<feature type="compositionally biased region" description="Polar residues" evidence="22">
    <location>
        <begin position="443"/>
        <end position="452"/>
    </location>
</feature>
<keyword evidence="8" id="KW-0133">Cell shape</keyword>
<evidence type="ECO:0000256" key="19">
    <source>
        <dbReference type="ARBA" id="ARBA00044770"/>
    </source>
</evidence>
<evidence type="ECO:0000256" key="18">
    <source>
        <dbReference type="ARBA" id="ARBA00041418"/>
    </source>
</evidence>
<feature type="compositionally biased region" description="Polar residues" evidence="22">
    <location>
        <begin position="1"/>
        <end position="12"/>
    </location>
</feature>
<dbReference type="NCBIfam" id="TIGR02614">
    <property type="entry name" value="ftsW"/>
    <property type="match status" value="1"/>
</dbReference>
<dbReference type="GO" id="GO:0032153">
    <property type="term" value="C:cell division site"/>
    <property type="evidence" value="ECO:0007669"/>
    <property type="project" value="TreeGrafter"/>
</dbReference>
<dbReference type="EC" id="2.4.99.28" evidence="19"/>
<dbReference type="EMBL" id="VUMY01000009">
    <property type="protein sequence ID" value="MST49845.1"/>
    <property type="molecule type" value="Genomic_DNA"/>
</dbReference>
<name>A0A7K0K485_9ACTO</name>
<feature type="transmembrane region" description="Helical" evidence="23">
    <location>
        <begin position="398"/>
        <end position="420"/>
    </location>
</feature>
<keyword evidence="11 23" id="KW-0472">Membrane</keyword>
<evidence type="ECO:0000256" key="10">
    <source>
        <dbReference type="ARBA" id="ARBA00022989"/>
    </source>
</evidence>
<comment type="similarity">
    <text evidence="16">Belongs to the SEDS family. FtsW subfamily.</text>
</comment>
<evidence type="ECO:0000256" key="12">
    <source>
        <dbReference type="ARBA" id="ARBA00023306"/>
    </source>
</evidence>
<comment type="function">
    <text evidence="21">Peptidoglycan polymerase that is essential for cell division.</text>
</comment>
<evidence type="ECO:0000313" key="24">
    <source>
        <dbReference type="EMBL" id="MST49845.1"/>
    </source>
</evidence>
<evidence type="ECO:0000256" key="7">
    <source>
        <dbReference type="ARBA" id="ARBA00022692"/>
    </source>
</evidence>
<feature type="transmembrane region" description="Helical" evidence="23">
    <location>
        <begin position="224"/>
        <end position="241"/>
    </location>
</feature>
<evidence type="ECO:0000256" key="20">
    <source>
        <dbReference type="ARBA" id="ARBA00049902"/>
    </source>
</evidence>
<evidence type="ECO:0000256" key="8">
    <source>
        <dbReference type="ARBA" id="ARBA00022960"/>
    </source>
</evidence>
<evidence type="ECO:0000256" key="22">
    <source>
        <dbReference type="SAM" id="MobiDB-lite"/>
    </source>
</evidence>
<dbReference type="GO" id="GO:0009252">
    <property type="term" value="P:peptidoglycan biosynthetic process"/>
    <property type="evidence" value="ECO:0007669"/>
    <property type="project" value="UniProtKB-KW"/>
</dbReference>
<evidence type="ECO:0000256" key="2">
    <source>
        <dbReference type="ARBA" id="ARBA00004752"/>
    </source>
</evidence>
<protein>
    <recommendedName>
        <fullName evidence="17">Probable peptidoglycan glycosyltransferase FtsW</fullName>
        <ecNumber evidence="19">2.4.99.28</ecNumber>
    </recommendedName>
    <alternativeName>
        <fullName evidence="18">Cell division protein FtsW</fullName>
    </alternativeName>
    <alternativeName>
        <fullName evidence="15">Cell wall polymerase</fullName>
    </alternativeName>
    <alternativeName>
        <fullName evidence="14">Peptidoglycan polymerase</fullName>
    </alternativeName>
</protein>
<reference evidence="24 25" key="1">
    <citation type="submission" date="2019-08" db="EMBL/GenBank/DDBJ databases">
        <title>In-depth cultivation of the pig gut microbiome towards novel bacterial diversity and tailored functional studies.</title>
        <authorList>
            <person name="Wylensek D."/>
            <person name="Hitch T.C.A."/>
            <person name="Clavel T."/>
        </authorList>
    </citation>
    <scope>NUCLEOTIDE SEQUENCE [LARGE SCALE GENOMIC DNA]</scope>
    <source>
        <strain evidence="24 25">RF-GAM-744-WT-7</strain>
    </source>
</reference>
<feature type="transmembrane region" description="Helical" evidence="23">
    <location>
        <begin position="128"/>
        <end position="149"/>
    </location>
</feature>
<evidence type="ECO:0000256" key="4">
    <source>
        <dbReference type="ARBA" id="ARBA00022618"/>
    </source>
</evidence>
<evidence type="ECO:0000256" key="17">
    <source>
        <dbReference type="ARBA" id="ARBA00041185"/>
    </source>
</evidence>
<feature type="region of interest" description="Disordered" evidence="22">
    <location>
        <begin position="440"/>
        <end position="459"/>
    </location>
</feature>
<keyword evidence="9" id="KW-0573">Peptidoglycan synthesis</keyword>
<comment type="pathway">
    <text evidence="2">Cell wall biogenesis; peptidoglycan biosynthesis.</text>
</comment>
<comment type="catalytic activity">
    <reaction evidence="20">
        <text>[GlcNAc-(1-&gt;4)-Mur2Ac(oyl-L-Ala-gamma-D-Glu-L-Lys-D-Ala-D-Ala)](n)-di-trans,octa-cis-undecaprenyl diphosphate + beta-D-GlcNAc-(1-&gt;4)-Mur2Ac(oyl-L-Ala-gamma-D-Glu-L-Lys-D-Ala-D-Ala)-di-trans,octa-cis-undecaprenyl diphosphate = [GlcNAc-(1-&gt;4)-Mur2Ac(oyl-L-Ala-gamma-D-Glu-L-Lys-D-Ala-D-Ala)](n+1)-di-trans,octa-cis-undecaprenyl diphosphate + di-trans,octa-cis-undecaprenyl diphosphate + H(+)</text>
        <dbReference type="Rhea" id="RHEA:23708"/>
        <dbReference type="Rhea" id="RHEA-COMP:9602"/>
        <dbReference type="Rhea" id="RHEA-COMP:9603"/>
        <dbReference type="ChEBI" id="CHEBI:15378"/>
        <dbReference type="ChEBI" id="CHEBI:58405"/>
        <dbReference type="ChEBI" id="CHEBI:60033"/>
        <dbReference type="ChEBI" id="CHEBI:78435"/>
        <dbReference type="EC" id="2.4.99.28"/>
    </reaction>
</comment>
<organism evidence="24 25">
    <name type="scientific">Mobiluncus porci</name>
    <dbReference type="NCBI Taxonomy" id="2652278"/>
    <lineage>
        <taxon>Bacteria</taxon>
        <taxon>Bacillati</taxon>
        <taxon>Actinomycetota</taxon>
        <taxon>Actinomycetes</taxon>
        <taxon>Actinomycetales</taxon>
        <taxon>Actinomycetaceae</taxon>
        <taxon>Mobiluncus</taxon>
    </lineage>
</organism>